<organism evidence="2 3">
    <name type="scientific">Spodoptera eridania nucleopolyhedrovirus</name>
    <dbReference type="NCBI Taxonomy" id="2315721"/>
    <lineage>
        <taxon>Viruses</taxon>
        <taxon>Viruses incertae sedis</taxon>
        <taxon>Naldaviricetes</taxon>
        <taxon>Lefavirales</taxon>
        <taxon>Baculoviridae</taxon>
        <taxon>Alphabaculovirus</taxon>
        <taxon>Alphabaculovirus speridaniae</taxon>
    </lineage>
</organism>
<evidence type="ECO:0000313" key="2">
    <source>
        <dbReference type="EMBL" id="AXU41721.1"/>
    </source>
</evidence>
<dbReference type="KEGG" id="vg:65102375"/>
<sequence length="198" mass="22985">MKMISQQQQFAADLQALIDRIKQKPPPPPPLPDSAVAETSPSPPPPSRLGDVIQHMGRNGLLLQRKKDENFDINETVDVSDVARDYLNLLQTEKLSTCRLCYHTDDTSRCDFHKKYIFTKDRKAYYDEYVNFLNSEMGVISFIELYYTYLGVPLWNKVSMMMMRDLTGFSSIRELLTYYNYECSDDVDSVPYETMDCE</sequence>
<evidence type="ECO:0000256" key="1">
    <source>
        <dbReference type="SAM" id="MobiDB-lite"/>
    </source>
</evidence>
<dbReference type="Proteomes" id="UP000503448">
    <property type="component" value="Segment"/>
</dbReference>
<dbReference type="Pfam" id="PF06851">
    <property type="entry name" value="DUF1247"/>
    <property type="match status" value="1"/>
</dbReference>
<evidence type="ECO:0000313" key="3">
    <source>
        <dbReference type="Proteomes" id="UP000503448"/>
    </source>
</evidence>
<dbReference type="GeneID" id="65102375"/>
<dbReference type="RefSeq" id="YP_010087128.1">
    <property type="nucleotide sequence ID" value="NC_055502.1"/>
</dbReference>
<proteinExistence type="predicted"/>
<feature type="region of interest" description="Disordered" evidence="1">
    <location>
        <begin position="15"/>
        <end position="51"/>
    </location>
</feature>
<protein>
    <submittedName>
        <fullName evidence="2">ORF127</fullName>
    </submittedName>
</protein>
<name>A0A346TQ61_9ABAC</name>
<keyword evidence="3" id="KW-1185">Reference proteome</keyword>
<dbReference type="EMBL" id="MH320559">
    <property type="protein sequence ID" value="AXU41721.1"/>
    <property type="molecule type" value="Genomic_DNA"/>
</dbReference>
<reference evidence="2 3" key="1">
    <citation type="submission" date="2018-05" db="EMBL/GenBank/DDBJ databases">
        <title>The complete genome sequence of an alphabaculovirus isolated from the southern armyworm, Spodoptera eridania.</title>
        <authorList>
            <person name="Harrison R.L."/>
            <person name="Rowley D.L."/>
        </authorList>
    </citation>
    <scope>NUCLEOTIDE SEQUENCE [LARGE SCALE GENOMIC DNA]</scope>
    <source>
        <strain evidence="2">251</strain>
    </source>
</reference>
<accession>A0A346TQ61</accession>
<dbReference type="InterPro" id="IPR009657">
    <property type="entry name" value="Protein_Ac34"/>
</dbReference>